<dbReference type="EMBL" id="VICD02000026">
    <property type="protein sequence ID" value="KAB8198380.1"/>
    <property type="molecule type" value="Genomic_DNA"/>
</dbReference>
<dbReference type="Proteomes" id="UP000320431">
    <property type="component" value="Unassembled WGS sequence"/>
</dbReference>
<dbReference type="AlphaFoldDB" id="A0A508B7K4"/>
<organism evidence="1 2">
    <name type="scientific">Marilutibacter maris</name>
    <dbReference type="NCBI Taxonomy" id="1605891"/>
    <lineage>
        <taxon>Bacteria</taxon>
        <taxon>Pseudomonadati</taxon>
        <taxon>Pseudomonadota</taxon>
        <taxon>Gammaproteobacteria</taxon>
        <taxon>Lysobacterales</taxon>
        <taxon>Lysobacteraceae</taxon>
        <taxon>Marilutibacter</taxon>
    </lineage>
</organism>
<proteinExistence type="predicted"/>
<name>A0A508B7K4_9GAMM</name>
<comment type="caution">
    <text evidence="1">The sequence shown here is derived from an EMBL/GenBank/DDBJ whole genome shotgun (WGS) entry which is preliminary data.</text>
</comment>
<evidence type="ECO:0000313" key="2">
    <source>
        <dbReference type="Proteomes" id="UP000320431"/>
    </source>
</evidence>
<gene>
    <name evidence="1" type="ORF">FKV24_002385</name>
</gene>
<dbReference type="RefSeq" id="WP_141481067.1">
    <property type="nucleotide sequence ID" value="NZ_VICD02000026.1"/>
</dbReference>
<sequence>MFVEAPGRMFFVAVVCHCDSVDAISHERAQSVAFDAAAIFRIDGRRSTDRRGTFDPDFIRAAPGTCADIPLWSFSMTAMFHFSHDVFVAFSLVKSTLSLKRTCHRTGL</sequence>
<evidence type="ECO:0000313" key="1">
    <source>
        <dbReference type="EMBL" id="KAB8198380.1"/>
    </source>
</evidence>
<reference evidence="1 2" key="1">
    <citation type="submission" date="2019-10" db="EMBL/GenBank/DDBJ databases">
        <title>Lysobacter alkalisoli sp. nov., isolated from saline-alkaline soil.</title>
        <authorList>
            <person name="Sun J.-Q."/>
        </authorList>
    </citation>
    <scope>NUCLEOTIDE SEQUENCE [LARGE SCALE GENOMIC DNA]</scope>
    <source>
        <strain evidence="1 2">KCTC 42381</strain>
    </source>
</reference>
<accession>A0A508B7K4</accession>
<protein>
    <submittedName>
        <fullName evidence="1">Uncharacterized protein</fullName>
    </submittedName>
</protein>